<proteinExistence type="predicted"/>
<dbReference type="EMBL" id="CP001275">
    <property type="protein sequence ID" value="ACM06136.1"/>
    <property type="molecule type" value="Genomic_DNA"/>
</dbReference>
<name>B9L203_THERP</name>
<accession>B9L203</accession>
<protein>
    <submittedName>
        <fullName evidence="2">Uncharacterized protein</fullName>
    </submittedName>
</protein>
<sequence length="74" mass="8106">MLAVQRTTESEPIVQRSTGNGTADERASGIRLTLDPVLWRIPESTMGERRDRACWGGETDVPLNRSAARAAVPK</sequence>
<dbReference type="STRING" id="309801.trd_1903"/>
<dbReference type="KEGG" id="tro:trd_1903"/>
<evidence type="ECO:0000313" key="3">
    <source>
        <dbReference type="Proteomes" id="UP000000447"/>
    </source>
</evidence>
<evidence type="ECO:0000256" key="1">
    <source>
        <dbReference type="SAM" id="MobiDB-lite"/>
    </source>
</evidence>
<dbReference type="HOGENOM" id="CLU_2686616_0_0_0"/>
<reference evidence="2 3" key="1">
    <citation type="journal article" date="2009" name="PLoS ONE">
        <title>Complete genome sequence of the aerobic CO-oxidizing thermophile Thermomicrobium roseum.</title>
        <authorList>
            <person name="Wu D."/>
            <person name="Raymond J."/>
            <person name="Wu M."/>
            <person name="Chatterji S."/>
            <person name="Ren Q."/>
            <person name="Graham J.E."/>
            <person name="Bryant D.A."/>
            <person name="Robb F."/>
            <person name="Colman A."/>
            <person name="Tallon L.J."/>
            <person name="Badger J.H."/>
            <person name="Madupu R."/>
            <person name="Ward N.L."/>
            <person name="Eisen J.A."/>
        </authorList>
    </citation>
    <scope>NUCLEOTIDE SEQUENCE [LARGE SCALE GENOMIC DNA]</scope>
    <source>
        <strain evidence="3">ATCC 27502 / DSM 5159 / P-2</strain>
    </source>
</reference>
<gene>
    <name evidence="2" type="ordered locus">trd_1903</name>
</gene>
<feature type="region of interest" description="Disordered" evidence="1">
    <location>
        <begin position="1"/>
        <end position="29"/>
    </location>
</feature>
<evidence type="ECO:0000313" key="2">
    <source>
        <dbReference type="EMBL" id="ACM06136.1"/>
    </source>
</evidence>
<dbReference type="AlphaFoldDB" id="B9L203"/>
<organism evidence="2 3">
    <name type="scientific">Thermomicrobium roseum (strain ATCC 27502 / DSM 5159 / P-2)</name>
    <dbReference type="NCBI Taxonomy" id="309801"/>
    <lineage>
        <taxon>Bacteria</taxon>
        <taxon>Pseudomonadati</taxon>
        <taxon>Thermomicrobiota</taxon>
        <taxon>Thermomicrobia</taxon>
        <taxon>Thermomicrobiales</taxon>
        <taxon>Thermomicrobiaceae</taxon>
        <taxon>Thermomicrobium</taxon>
    </lineage>
</organism>
<keyword evidence="3" id="KW-1185">Reference proteome</keyword>
<dbReference type="Proteomes" id="UP000000447">
    <property type="component" value="Chromosome"/>
</dbReference>